<organism evidence="2 3">
    <name type="scientific">Magnusiomyces paraingens</name>
    <dbReference type="NCBI Taxonomy" id="2606893"/>
    <lineage>
        <taxon>Eukaryota</taxon>
        <taxon>Fungi</taxon>
        <taxon>Dikarya</taxon>
        <taxon>Ascomycota</taxon>
        <taxon>Saccharomycotina</taxon>
        <taxon>Dipodascomycetes</taxon>
        <taxon>Dipodascales</taxon>
        <taxon>Dipodascaceae</taxon>
        <taxon>Magnusiomyces</taxon>
    </lineage>
</organism>
<dbReference type="EMBL" id="CABVLU010000005">
    <property type="protein sequence ID" value="VVT58770.1"/>
    <property type="molecule type" value="Genomic_DNA"/>
</dbReference>
<feature type="region of interest" description="Disordered" evidence="1">
    <location>
        <begin position="498"/>
        <end position="526"/>
    </location>
</feature>
<dbReference type="AlphaFoldDB" id="A0A5E8C6S2"/>
<feature type="compositionally biased region" description="Polar residues" evidence="1">
    <location>
        <begin position="513"/>
        <end position="526"/>
    </location>
</feature>
<feature type="region of interest" description="Disordered" evidence="1">
    <location>
        <begin position="433"/>
        <end position="464"/>
    </location>
</feature>
<feature type="compositionally biased region" description="Polar residues" evidence="1">
    <location>
        <begin position="289"/>
        <end position="304"/>
    </location>
</feature>
<dbReference type="GeneID" id="43585186"/>
<reference evidence="2 3" key="1">
    <citation type="submission" date="2019-09" db="EMBL/GenBank/DDBJ databases">
        <authorList>
            <person name="Brejova B."/>
        </authorList>
    </citation>
    <scope>NUCLEOTIDE SEQUENCE [LARGE SCALE GENOMIC DNA]</scope>
</reference>
<evidence type="ECO:0000313" key="2">
    <source>
        <dbReference type="EMBL" id="VVT58770.1"/>
    </source>
</evidence>
<feature type="compositionally biased region" description="Acidic residues" evidence="1">
    <location>
        <begin position="264"/>
        <end position="288"/>
    </location>
</feature>
<feature type="region of interest" description="Disordered" evidence="1">
    <location>
        <begin position="258"/>
        <end position="304"/>
    </location>
</feature>
<sequence>METSDITPAELVLLRKLRVLQSRIDHRHHHHSNDQAPSTEPYSYARFCADLDVSDTYVLRLLDLLVCETESSARERGAAETEPRNPAKETRDEQVRQSQEHGTPGVYPADEVLDPRAAPAQYSARIHYEYETRRSEFGGNDWPSGGWQANDGYSAELDDEDQAYFLTRSPVPAGISDYSAVAGISPLLSAATLGTTGAVATTASVEGARATSAAAEADAAAAATTGGLKVQRKSSGNVQECGRGKVCMDSSARRVCGTRFGREGEEEELEEEAEADEEEEEEDLDQDTDLSAISLDQRSYSRQSSVATGSRKVSFSIAAGNQSPGPHSLLASPASINSPAALSLASFQLGSPHTRSYALPSSALSTSSIVRVATTVSSISSPDLWSPSLDSESPPDSPVITYYPGTAAAAATTTTTTTGNRPAASMASFLSQNQHRGTGAQGPYAEPVPYHRRGPSSFSSTSSSSVSSASASVSISASTSTATTAAAAATTTTATAVRSSTAARSAGHHNQHHTFGTSPGSLTTDTHPWIESNTYEQELVVSRRGSMWDAYDDPSLEGLVVQEINGVQLVEDV</sequence>
<gene>
    <name evidence="2" type="ORF">SAPINGB_P006375</name>
</gene>
<accession>A0A5E8C6S2</accession>
<proteinExistence type="predicted"/>
<evidence type="ECO:0000313" key="3">
    <source>
        <dbReference type="Proteomes" id="UP000398389"/>
    </source>
</evidence>
<feature type="region of interest" description="Disordered" evidence="1">
    <location>
        <begin position="72"/>
        <end position="114"/>
    </location>
</feature>
<dbReference type="Proteomes" id="UP000398389">
    <property type="component" value="Unassembled WGS sequence"/>
</dbReference>
<protein>
    <submittedName>
        <fullName evidence="2">Uncharacterized protein</fullName>
    </submittedName>
</protein>
<feature type="compositionally biased region" description="Basic and acidic residues" evidence="1">
    <location>
        <begin position="72"/>
        <end position="99"/>
    </location>
</feature>
<feature type="region of interest" description="Disordered" evidence="1">
    <location>
        <begin position="380"/>
        <end position="400"/>
    </location>
</feature>
<name>A0A5E8C6S2_9ASCO</name>
<keyword evidence="3" id="KW-1185">Reference proteome</keyword>
<dbReference type="RefSeq" id="XP_031856977.1">
    <property type="nucleotide sequence ID" value="XM_032001086.1"/>
</dbReference>
<feature type="compositionally biased region" description="Low complexity" evidence="1">
    <location>
        <begin position="380"/>
        <end position="394"/>
    </location>
</feature>
<evidence type="ECO:0000256" key="1">
    <source>
        <dbReference type="SAM" id="MobiDB-lite"/>
    </source>
</evidence>